<dbReference type="KEGG" id="vg:16575486"/>
<evidence type="ECO:0000313" key="2">
    <source>
        <dbReference type="Proteomes" id="UP000015546"/>
    </source>
</evidence>
<gene>
    <name evidence="1" type="primary">156</name>
    <name evidence="1" type="ORF">TROLL_156</name>
</gene>
<evidence type="ECO:0000313" key="1">
    <source>
        <dbReference type="EMBL" id="AGT13512.1"/>
    </source>
</evidence>
<protein>
    <submittedName>
        <fullName evidence="1">Uncharacterized protein</fullName>
    </submittedName>
</protein>
<sequence>MKIEEVYYRRCRMISKKDYKRFIDNFDSAFEDIEVALESMMHKTIMMQVCDLTGDENGKGVFVEVTIMDYELDGFMVTVWFIDPLNNNVPDVRYLTINDIAREGEW</sequence>
<keyword evidence="2" id="KW-1185">Reference proteome</keyword>
<dbReference type="EMBL" id="KF208639">
    <property type="protein sequence ID" value="AGT13512.1"/>
    <property type="molecule type" value="Genomic_DNA"/>
</dbReference>
<proteinExistence type="predicted"/>
<name>S5Y6U5_9CAUD</name>
<reference evidence="1" key="1">
    <citation type="submission" date="2013-11" db="EMBL/GenBank/DDBJ databases">
        <authorList>
            <person name="Acha N."/>
            <person name="Ahmed A.J."/>
            <person name="Andrew J.C."/>
            <person name="Arusuraire T."/>
            <person name="Auman J.C."/>
            <person name="Badar F."/>
            <person name="Bello R."/>
            <person name="Bernabe S.M."/>
            <person name="Boateng S.K."/>
            <person name="Brawn M.S."/>
            <person name="Calos M.G."/>
            <person name="Chambers B.M."/>
            <person name="Chan S.K."/>
            <person name="Cheaves M."/>
            <person name="Cleary N.C."/>
            <person name="Czawlytko E.C."/>
            <person name="Gabriel T.W."/>
            <person name="Gao W."/>
            <person name="Gnatt I.Y."/>
            <person name="Gopala-Rao A.K."/>
            <person name="Group B.L."/>
            <person name="Haile S."/>
            <person name="Haupt C.W."/>
            <person name="Heinke M.L."/>
            <person name="Hodgson J.S."/>
            <person name="Howarth S.M."/>
            <person name="Ierardi B.R."/>
            <person name="Jacob-Sampson D.C."/>
            <person name="Jayasinghe N.S."/>
            <person name="Jiang A."/>
            <person name="Jones M."/>
            <person name="Kharel N."/>
            <person name="Kim E.H."/>
            <person name="Kim J.S."/>
            <person name="Kim J.S."/>
            <person name="Kim M."/>
            <person name="Kim T.W."/>
            <person name="Kim Y."/>
            <person name="Kirchner B.E."/>
            <person name="Ko E."/>
            <person name="Kumar A."/>
            <person name="Le D.N."/>
            <person name="Lo A."/>
            <person name="Lynott E.M."/>
            <person name="Mahmood A."/>
            <person name="Manzoor I.S."/>
            <person name="Marano G.L."/>
            <person name="Margulies Z.J."/>
            <person name="Mathew S."/>
            <person name="McClure A.L."/>
            <person name="McCollum B.J."/>
            <person name="Mckee R.C."/>
            <person name="Menisher T.W."/>
            <person name="Monroe M.K."/>
            <person name="Mosenkis E.V."/>
            <person name="Nagaradona C."/>
            <person name="Nelson V.D."/>
            <person name="Nnadi N.D."/>
            <person name="Okolo C."/>
            <person name="Opene B.A."/>
            <person name="Parmanov M."/>
            <person name="Parsons M.J."/>
            <person name="Patel D.B."/>
            <person name="Pham M."/>
            <person name="Raza S."/>
            <person name="Rein A.J."/>
            <person name="Retnakumar V."/>
            <person name="Seidman L.M."/>
            <person name="Sexton M.Jr."/>
            <person name="Shaw C.A."/>
            <person name="Sheth S.N."/>
            <person name="Shu C.W."/>
            <person name="Smith K.M."/>
            <person name="Tailor D.I."/>
            <person name="Teklu-Haile Y."/>
            <person name="Tewelde B.Z."/>
            <person name="Threatt J.C."/>
            <person name="Tong M.V."/>
            <person name="Turner K.N."/>
            <person name="Velasco R.T."/>
            <person name="Venida A.C."/>
            <person name="Walker L.M."/>
            <person name="Way M."/>
            <person name="Williams K.L."/>
            <person name="Witczak R.W."/>
            <person name="Won D."/>
            <person name="Zifa S."/>
            <person name="Zimmerman J.N."/>
            <person name="Adediran T.Y."/>
            <person name="Jeon M.-H."/>
            <person name="Shah M.R."/>
            <person name="Abete L.P."/>
            <person name="Cortes N."/>
            <person name="Nunn R."/>
            <person name="Somasundaram P."/>
            <person name="Caruso S.M."/>
            <person name="Erill I."/>
            <person name="Cresawn S.G."/>
            <person name="Russell D.A."/>
            <person name="Pope W.H."/>
            <person name="Jacobs-Sera D."/>
            <person name="Hendrix R.W."/>
            <person name="Hatfull G.F."/>
        </authorList>
    </citation>
    <scope>NUCLEOTIDE SEQUENCE [LARGE SCALE GENOMIC DNA]</scope>
</reference>
<dbReference type="GeneID" id="16575486"/>
<dbReference type="RefSeq" id="YP_008430940.1">
    <property type="nucleotide sequence ID" value="NC_022088.2"/>
</dbReference>
<organism evidence="1 2">
    <name type="scientific">Bacillus phage Troll</name>
    <dbReference type="NCBI Taxonomy" id="1382932"/>
    <lineage>
        <taxon>Viruses</taxon>
        <taxon>Duplodnaviria</taxon>
        <taxon>Heunggongvirae</taxon>
        <taxon>Uroviricota</taxon>
        <taxon>Caudoviricetes</taxon>
        <taxon>Herelleviridae</taxon>
        <taxon>Bastillevirinae</taxon>
        <taxon>Bequatrovirus</taxon>
        <taxon>Bequatrovirus troll</taxon>
    </lineage>
</organism>
<dbReference type="Proteomes" id="UP000015546">
    <property type="component" value="Segment"/>
</dbReference>
<accession>S5Y6U5</accession>